<reference evidence="3" key="2">
    <citation type="submission" date="2020-07" db="EMBL/GenBank/DDBJ databases">
        <title>Acinetobacter junii strain YR7 chromosome and plasmid pNDM-YR7.</title>
        <authorList>
            <person name="Tang B."/>
        </authorList>
    </citation>
    <scope>NUCLEOTIDE SEQUENCE</scope>
    <source>
        <strain evidence="3">YR7</strain>
    </source>
</reference>
<dbReference type="GeneID" id="70093672"/>
<protein>
    <submittedName>
        <fullName evidence="4">Peptide signal protein</fullName>
    </submittedName>
</protein>
<dbReference type="AlphaFoldDB" id="A0A2R4USR4"/>
<evidence type="ECO:0000313" key="5">
    <source>
        <dbReference type="Proteomes" id="UP000253688"/>
    </source>
</evidence>
<proteinExistence type="predicted"/>
<dbReference type="STRING" id="40215.BVL33_15900"/>
<reference evidence="4 5" key="1">
    <citation type="submission" date="2018-04" db="EMBL/GenBank/DDBJ databases">
        <title>Acinetobacter junii Genome sequencing and assembly.</title>
        <authorList>
            <person name="Su J."/>
            <person name="Rensing C."/>
            <person name="Mazhar H.S."/>
        </authorList>
    </citation>
    <scope>NUCLEOTIDE SEQUENCE [LARGE SCALE GENOMIC DNA]</scope>
    <source>
        <strain evidence="4 5">SC22</strain>
    </source>
</reference>
<feature type="chain" id="PRO_5044578602" evidence="1">
    <location>
        <begin position="24"/>
        <end position="170"/>
    </location>
</feature>
<feature type="signal peptide" evidence="1">
    <location>
        <begin position="1"/>
        <end position="23"/>
    </location>
</feature>
<keyword evidence="1" id="KW-0732">Signal</keyword>
<evidence type="ECO:0000313" key="4">
    <source>
        <dbReference type="EMBL" id="RBA48173.1"/>
    </source>
</evidence>
<dbReference type="Proteomes" id="UP000253688">
    <property type="component" value="Unassembled WGS sequence"/>
</dbReference>
<evidence type="ECO:0000313" key="3">
    <source>
        <dbReference type="EMBL" id="QUY36359.1"/>
    </source>
</evidence>
<sequence length="170" mass="19228">MNLLKRSLLITMLTYIGIATVQAEEQVGSLPTIRIMAESELREEVGLVPFQEDIKVRQALQHYINKQQTDIQNAQLTEVTTSMDYQPRTVQPDLSQVSPFLEDYIMAVAMGFQSSNPSNGVFKMLEPLNINRDNANAFREGTIKVSLDDLLKLQQQIEAGLKTPQNFLTR</sequence>
<dbReference type="KEGG" id="ajn:BVL33_15900"/>
<dbReference type="OrthoDB" id="6711084at2"/>
<dbReference type="EMBL" id="JBBMLE010000074">
    <property type="protein sequence ID" value="MEK0253650.1"/>
    <property type="molecule type" value="Genomic_DNA"/>
</dbReference>
<name>A0A2R4USR4_ACIJU</name>
<gene>
    <name evidence="4" type="ORF">DC346_08000</name>
    <name evidence="3" type="ORF">H2677_14120</name>
    <name evidence="2" type="ORF">WM018_14395</name>
</gene>
<dbReference type="RefSeq" id="WP_004916891.1">
    <property type="nucleotide sequence ID" value="NZ_BBOS01000025.1"/>
</dbReference>
<accession>A0A2R4USR4</accession>
<dbReference type="Proteomes" id="UP001498501">
    <property type="component" value="Unassembled WGS sequence"/>
</dbReference>
<dbReference type="EMBL" id="CP059558">
    <property type="protein sequence ID" value="QUY36359.1"/>
    <property type="molecule type" value="Genomic_DNA"/>
</dbReference>
<reference evidence="2 6" key="3">
    <citation type="submission" date="2024-03" db="EMBL/GenBank/DDBJ databases">
        <title>Cross-transmission of Acinetobacter junii carrying blaOXA-58 in a neonatal intensive care unit.</title>
        <authorList>
            <person name="Bour M."/>
            <person name="Potron A."/>
            <person name="Lecointe D."/>
        </authorList>
    </citation>
    <scope>NUCLEOTIDE SEQUENCE [LARGE SCALE GENOMIC DNA]</scope>
    <source>
        <strain evidence="2 6">21A3096 case 1</strain>
    </source>
</reference>
<keyword evidence="6" id="KW-1185">Reference proteome</keyword>
<evidence type="ECO:0000313" key="2">
    <source>
        <dbReference type="EMBL" id="MEK0253650.1"/>
    </source>
</evidence>
<evidence type="ECO:0000256" key="1">
    <source>
        <dbReference type="SAM" id="SignalP"/>
    </source>
</evidence>
<organism evidence="4 5">
    <name type="scientific">Acinetobacter junii</name>
    <dbReference type="NCBI Taxonomy" id="40215"/>
    <lineage>
        <taxon>Bacteria</taxon>
        <taxon>Pseudomonadati</taxon>
        <taxon>Pseudomonadota</taxon>
        <taxon>Gammaproteobacteria</taxon>
        <taxon>Moraxellales</taxon>
        <taxon>Moraxellaceae</taxon>
        <taxon>Acinetobacter</taxon>
    </lineage>
</organism>
<dbReference type="Proteomes" id="UP000679388">
    <property type="component" value="Chromosome"/>
</dbReference>
<evidence type="ECO:0000313" key="6">
    <source>
        <dbReference type="Proteomes" id="UP001498501"/>
    </source>
</evidence>
<dbReference type="EMBL" id="QEWH01000038">
    <property type="protein sequence ID" value="RBA48173.1"/>
    <property type="molecule type" value="Genomic_DNA"/>
</dbReference>